<keyword evidence="1" id="KW-0732">Signal</keyword>
<protein>
    <submittedName>
        <fullName evidence="4">Thiosulfate oxidation carrier complex protein SoxZ</fullName>
    </submittedName>
</protein>
<dbReference type="RefSeq" id="WP_116302225.1">
    <property type="nucleotide sequence ID" value="NZ_NFZV01000009.1"/>
</dbReference>
<dbReference type="InterPro" id="IPR013783">
    <property type="entry name" value="Ig-like_fold"/>
</dbReference>
<gene>
    <name evidence="4" type="ORF">CAL65_11520</name>
</gene>
<dbReference type="EMBL" id="NFZW01000010">
    <property type="protein sequence ID" value="RFA36078.1"/>
    <property type="molecule type" value="Genomic_DNA"/>
</dbReference>
<proteinExistence type="predicted"/>
<dbReference type="OrthoDB" id="9795530at2"/>
<dbReference type="InterPro" id="IPR032711">
    <property type="entry name" value="SoxY"/>
</dbReference>
<sequence>MTTTIVTRFLRRTVAGLSIAAALTLLGSATAYAAPVWERFEPVKALLDGATPRTNGIGLDIPLVSEDGSSVPLTVTADSRMRDDDYIEEIHLFATRNPNPEIASFRLTPHTGLARIATRIRLNETQEVIAVARTNSGEYLVSSREARVTVNGCLTRADTYDADNIMNARYRVPNELARGEIGEVLTMINHPMETGLREGADGEIIPRRLINRFTATLDDRTVLEARFNTSISANPYLRFHVRPEEAGTLTLAWEDETGAATQEKAPLQVR</sequence>
<name>A0A3E0WTA9_9GAMM</name>
<organism evidence="4 5">
    <name type="scientific">Alkalilimnicola ehrlichii</name>
    <dbReference type="NCBI Taxonomy" id="351052"/>
    <lineage>
        <taxon>Bacteria</taxon>
        <taxon>Pseudomonadati</taxon>
        <taxon>Pseudomonadota</taxon>
        <taxon>Gammaproteobacteria</taxon>
        <taxon>Chromatiales</taxon>
        <taxon>Ectothiorhodospiraceae</taxon>
        <taxon>Alkalilimnicola</taxon>
    </lineage>
</organism>
<evidence type="ECO:0000259" key="3">
    <source>
        <dbReference type="Pfam" id="PF13501"/>
    </source>
</evidence>
<evidence type="ECO:0000256" key="1">
    <source>
        <dbReference type="SAM" id="SignalP"/>
    </source>
</evidence>
<dbReference type="AlphaFoldDB" id="A0A3E0WTA9"/>
<feature type="domain" description="Sulphur oxidation protein SoxZ" evidence="2">
    <location>
        <begin position="173"/>
        <end position="264"/>
    </location>
</feature>
<dbReference type="Proteomes" id="UP000256763">
    <property type="component" value="Unassembled WGS sequence"/>
</dbReference>
<feature type="domain" description="Ig-like SoxY" evidence="3">
    <location>
        <begin position="46"/>
        <end position="153"/>
    </location>
</feature>
<dbReference type="Pfam" id="PF13501">
    <property type="entry name" value="SoxY"/>
    <property type="match status" value="1"/>
</dbReference>
<evidence type="ECO:0000313" key="4">
    <source>
        <dbReference type="EMBL" id="RFA36078.1"/>
    </source>
</evidence>
<comment type="caution">
    <text evidence="4">The sequence shown here is derived from an EMBL/GenBank/DDBJ whole genome shotgun (WGS) entry which is preliminary data.</text>
</comment>
<dbReference type="InterPro" id="IPR014880">
    <property type="entry name" value="SoxZ_dom"/>
</dbReference>
<dbReference type="Gene3D" id="2.60.40.2470">
    <property type="entry name" value="SoxY domain"/>
    <property type="match status" value="1"/>
</dbReference>
<accession>A0A3E0WTA9</accession>
<dbReference type="InterPro" id="IPR030995">
    <property type="entry name" value="SoxZ"/>
</dbReference>
<dbReference type="InterPro" id="IPR014756">
    <property type="entry name" value="Ig_E-set"/>
</dbReference>
<dbReference type="Gene3D" id="2.60.40.10">
    <property type="entry name" value="Immunoglobulins"/>
    <property type="match status" value="1"/>
</dbReference>
<feature type="signal peptide" evidence="1">
    <location>
        <begin position="1"/>
        <end position="33"/>
    </location>
</feature>
<keyword evidence="5" id="KW-1185">Reference proteome</keyword>
<dbReference type="Pfam" id="PF08770">
    <property type="entry name" value="SoxZ"/>
    <property type="match status" value="1"/>
</dbReference>
<dbReference type="NCBIfam" id="TIGR04490">
    <property type="entry name" value="SoxZ_true"/>
    <property type="match status" value="1"/>
</dbReference>
<dbReference type="SUPFAM" id="SSF81296">
    <property type="entry name" value="E set domains"/>
    <property type="match status" value="1"/>
</dbReference>
<evidence type="ECO:0000259" key="2">
    <source>
        <dbReference type="Pfam" id="PF08770"/>
    </source>
</evidence>
<feature type="chain" id="PRO_5017589144" evidence="1">
    <location>
        <begin position="34"/>
        <end position="270"/>
    </location>
</feature>
<reference evidence="5" key="1">
    <citation type="submission" date="2017-05" db="EMBL/GenBank/DDBJ databases">
        <authorList>
            <person name="Sharma S."/>
            <person name="Sidhu C."/>
            <person name="Pinnaka A.K."/>
        </authorList>
    </citation>
    <scope>NUCLEOTIDE SEQUENCE [LARGE SCALE GENOMIC DNA]</scope>
    <source>
        <strain evidence="5">AK93</strain>
    </source>
</reference>
<dbReference type="InterPro" id="IPR038162">
    <property type="entry name" value="SoxY_sf"/>
</dbReference>
<evidence type="ECO:0000313" key="5">
    <source>
        <dbReference type="Proteomes" id="UP000256763"/>
    </source>
</evidence>